<feature type="domain" description="CBM6" evidence="6">
    <location>
        <begin position="325"/>
        <end position="444"/>
    </location>
</feature>
<dbReference type="PANTHER" id="PTHR42812">
    <property type="entry name" value="BETA-XYLOSIDASE"/>
    <property type="match status" value="1"/>
</dbReference>
<dbReference type="InterPro" id="IPR023296">
    <property type="entry name" value="Glyco_hydro_beta-prop_sf"/>
</dbReference>
<dbReference type="SUPFAM" id="SSF75005">
    <property type="entry name" value="Arabinanase/levansucrase/invertase"/>
    <property type="match status" value="1"/>
</dbReference>
<dbReference type="InterPro" id="IPR005084">
    <property type="entry name" value="CBM6"/>
</dbReference>
<keyword evidence="5" id="KW-0732">Signal</keyword>
<evidence type="ECO:0000256" key="4">
    <source>
        <dbReference type="RuleBase" id="RU361187"/>
    </source>
</evidence>
<evidence type="ECO:0000259" key="6">
    <source>
        <dbReference type="PROSITE" id="PS51175"/>
    </source>
</evidence>
<dbReference type="CDD" id="cd08999">
    <property type="entry name" value="GH43_ABN-like"/>
    <property type="match status" value="1"/>
</dbReference>
<evidence type="ECO:0000256" key="2">
    <source>
        <dbReference type="ARBA" id="ARBA00022801"/>
    </source>
</evidence>
<feature type="signal peptide" evidence="5">
    <location>
        <begin position="1"/>
        <end position="21"/>
    </location>
</feature>
<keyword evidence="8" id="KW-1185">Reference proteome</keyword>
<dbReference type="InterPro" id="IPR006710">
    <property type="entry name" value="Glyco_hydro_43"/>
</dbReference>
<dbReference type="Pfam" id="PF16990">
    <property type="entry name" value="CBM_35"/>
    <property type="match status" value="1"/>
</dbReference>
<comment type="similarity">
    <text evidence="1 4">Belongs to the glycosyl hydrolase 43 family.</text>
</comment>
<dbReference type="InterPro" id="IPR051795">
    <property type="entry name" value="Glycosyl_Hydrlase_43"/>
</dbReference>
<proteinExistence type="inferred from homology"/>
<dbReference type="Pfam" id="PF04616">
    <property type="entry name" value="Glyco_hydro_43"/>
    <property type="match status" value="1"/>
</dbReference>
<protein>
    <submittedName>
        <fullName evidence="7">Family 43 glycosylhydrolase</fullName>
    </submittedName>
</protein>
<dbReference type="Gene3D" id="2.115.10.20">
    <property type="entry name" value="Glycosyl hydrolase domain, family 43"/>
    <property type="match status" value="1"/>
</dbReference>
<evidence type="ECO:0000313" key="8">
    <source>
        <dbReference type="Proteomes" id="UP001569904"/>
    </source>
</evidence>
<feature type="chain" id="PRO_5046750979" evidence="5">
    <location>
        <begin position="22"/>
        <end position="444"/>
    </location>
</feature>
<dbReference type="SUPFAM" id="SSF49785">
    <property type="entry name" value="Galactose-binding domain-like"/>
    <property type="match status" value="1"/>
</dbReference>
<comment type="caution">
    <text evidence="7">The sequence shown here is derived from an EMBL/GenBank/DDBJ whole genome shotgun (WGS) entry which is preliminary data.</text>
</comment>
<evidence type="ECO:0000256" key="3">
    <source>
        <dbReference type="ARBA" id="ARBA00023295"/>
    </source>
</evidence>
<dbReference type="Proteomes" id="UP001569904">
    <property type="component" value="Unassembled WGS sequence"/>
</dbReference>
<dbReference type="InterPro" id="IPR008979">
    <property type="entry name" value="Galactose-bd-like_sf"/>
</dbReference>
<name>A0ABV4QWZ9_9ACTN</name>
<dbReference type="EMBL" id="JAXCEH010000008">
    <property type="protein sequence ID" value="MFA1555089.1"/>
    <property type="molecule type" value="Genomic_DNA"/>
</dbReference>
<gene>
    <name evidence="7" type="ORF">SM436_15475</name>
</gene>
<dbReference type="PROSITE" id="PS51175">
    <property type="entry name" value="CBM6"/>
    <property type="match status" value="1"/>
</dbReference>
<keyword evidence="2 4" id="KW-0378">Hydrolase</keyword>
<accession>A0ABV4QWZ9</accession>
<dbReference type="RefSeq" id="WP_371941781.1">
    <property type="nucleotide sequence ID" value="NZ_JAXCEH010000008.1"/>
</dbReference>
<reference evidence="7 8" key="1">
    <citation type="submission" date="2023-11" db="EMBL/GenBank/DDBJ databases">
        <title>Actinomadura monticuli sp. nov., isolated from volcanic ash.</title>
        <authorList>
            <person name="Lee S.D."/>
            <person name="Yang H."/>
            <person name="Kim I.S."/>
        </authorList>
    </citation>
    <scope>NUCLEOTIDE SEQUENCE [LARGE SCALE GENOMIC DNA]</scope>
    <source>
        <strain evidence="7 8">DSM 45346</strain>
    </source>
</reference>
<evidence type="ECO:0000256" key="1">
    <source>
        <dbReference type="ARBA" id="ARBA00009865"/>
    </source>
</evidence>
<organism evidence="7 8">
    <name type="scientific">Actinomadura chokoriensis</name>
    <dbReference type="NCBI Taxonomy" id="454156"/>
    <lineage>
        <taxon>Bacteria</taxon>
        <taxon>Bacillati</taxon>
        <taxon>Actinomycetota</taxon>
        <taxon>Actinomycetes</taxon>
        <taxon>Streptosporangiales</taxon>
        <taxon>Thermomonosporaceae</taxon>
        <taxon>Actinomadura</taxon>
    </lineage>
</organism>
<evidence type="ECO:0000313" key="7">
    <source>
        <dbReference type="EMBL" id="MFA1555089.1"/>
    </source>
</evidence>
<sequence length="444" mass="47289">MRSFSRTVVLVTMLVMATAHGGPVLAAATVPPRAVIAADFPDPDVIQAGSTVYAYSTSSSAGAVPVASAPSASGPWTMRGDALPSRPSWATEKGGFWAPDVSRRADGQYLMYFTAPSAATTPTRMCIGAALSTGPLGPFRPIGDAPLVCDASEGGDIDPASFVDTDGKRYLLYKNDGNALNNGTPSVIWLQEVQADGITFVGPRKELIRNDRAEENGVIEAPVLIKRPTQYVLLYSGGSYCSDEYFTSYAVSSSLTGRFSKAYRPLMTTETLGGAVRGPGGADVLGEDVFFHGWVGDCPGNGARWTYTADLGWANDHPVVRGSRVRYEAERGMLNHAETRTGAVGASQGAVVAGLDHQDSWVDIQVFAPAAGTYTAHVVYAAGGGDAQHTVTVNGTTRFVLNYPAHGWDNWQQVSTSLSLARGWNTLRFQHHSRWAELDFVEIA</sequence>
<evidence type="ECO:0000256" key="5">
    <source>
        <dbReference type="SAM" id="SignalP"/>
    </source>
</evidence>
<keyword evidence="3 4" id="KW-0326">Glycosidase</keyword>
<dbReference type="Gene3D" id="2.60.120.260">
    <property type="entry name" value="Galactose-binding domain-like"/>
    <property type="match status" value="1"/>
</dbReference>
<dbReference type="PANTHER" id="PTHR42812:SF5">
    <property type="entry name" value="ENDO-ARABINASE"/>
    <property type="match status" value="1"/>
</dbReference>